<dbReference type="CDD" id="cd06819">
    <property type="entry name" value="PLPDE_III_LS_D-TA"/>
    <property type="match status" value="1"/>
</dbReference>
<accession>A0A2N7W1N8</accession>
<dbReference type="Pfam" id="PF01168">
    <property type="entry name" value="Ala_racemase_N"/>
    <property type="match status" value="1"/>
</dbReference>
<dbReference type="InterPro" id="IPR051466">
    <property type="entry name" value="D-amino_acid_metab_enzyme"/>
</dbReference>
<evidence type="ECO:0000259" key="3">
    <source>
        <dbReference type="SMART" id="SM01119"/>
    </source>
</evidence>
<dbReference type="InterPro" id="IPR042208">
    <property type="entry name" value="D-ser_dehydrat-like_sf"/>
</dbReference>
<dbReference type="RefSeq" id="WP_102644016.1">
    <property type="nucleotide sequence ID" value="NZ_PNYA01000002.1"/>
</dbReference>
<dbReference type="GO" id="GO:0036088">
    <property type="term" value="P:D-serine catabolic process"/>
    <property type="evidence" value="ECO:0007669"/>
    <property type="project" value="TreeGrafter"/>
</dbReference>
<dbReference type="AlphaFoldDB" id="A0A2N7W1N8"/>
<keyword evidence="2" id="KW-0456">Lyase</keyword>
<dbReference type="PANTHER" id="PTHR28004">
    <property type="entry name" value="ZGC:162816-RELATED"/>
    <property type="match status" value="1"/>
</dbReference>
<sequence length="383" mass="40735">MRPSPALGPNAYFIGVAGSRHSLDTPALLLDRAALERNIAKMAAIAEQHGIGLRPHVKTHKSARIAQMQIEAGAVGVSCATLGEAEAMVQAGIPGVLVTSPVVSTNKLRRLVALAEKAGPRQLMVVVDDACNVAELAVLAARLAYPLDVLIDYQCGYHRTGVPDEDAALALARTIAETGSLRLRGIQAYGGNLQHIAARNQREDAAAQLRETVAKLVRALRSAGMPIEMVTGVGTGTHESDAGGGVFTEMQPGSYVFMDVEYAQVLSDETRGAPFETALYVQSTVVSTRAPAWVTVDAGTKSFATDSVAPVVARGVDGPAQYAFFGDEHGKLTVDAEHRPPLAARIEFTTPHCDPTVNLYDRYHVVDGDTLIDIWPIDARGRL</sequence>
<name>A0A2N7W1N8_9BURK</name>
<dbReference type="PANTHER" id="PTHR28004:SF2">
    <property type="entry name" value="D-SERINE DEHYDRATASE"/>
    <property type="match status" value="1"/>
</dbReference>
<keyword evidence="5" id="KW-1185">Reference proteome</keyword>
<dbReference type="SMART" id="SM01119">
    <property type="entry name" value="D-ser_dehydrat"/>
    <property type="match status" value="1"/>
</dbReference>
<dbReference type="SUPFAM" id="SSF51419">
    <property type="entry name" value="PLP-binding barrel"/>
    <property type="match status" value="1"/>
</dbReference>
<dbReference type="Gene3D" id="3.20.20.10">
    <property type="entry name" value="Alanine racemase"/>
    <property type="match status" value="1"/>
</dbReference>
<dbReference type="EMBL" id="PNYA01000002">
    <property type="protein sequence ID" value="PMS23326.1"/>
    <property type="molecule type" value="Genomic_DNA"/>
</dbReference>
<comment type="caution">
    <text evidence="4">The sequence shown here is derived from an EMBL/GenBank/DDBJ whole genome shotgun (WGS) entry which is preliminary data.</text>
</comment>
<dbReference type="Pfam" id="PF14031">
    <property type="entry name" value="D-ser_dehydrat"/>
    <property type="match status" value="1"/>
</dbReference>
<evidence type="ECO:0000256" key="2">
    <source>
        <dbReference type="ARBA" id="ARBA00023239"/>
    </source>
</evidence>
<dbReference type="OrthoDB" id="9772497at2"/>
<dbReference type="InterPro" id="IPR001608">
    <property type="entry name" value="Ala_racemase_N"/>
</dbReference>
<organism evidence="4 5">
    <name type="scientific">Trinickia dabaoshanensis</name>
    <dbReference type="NCBI Taxonomy" id="564714"/>
    <lineage>
        <taxon>Bacteria</taxon>
        <taxon>Pseudomonadati</taxon>
        <taxon>Pseudomonadota</taxon>
        <taxon>Betaproteobacteria</taxon>
        <taxon>Burkholderiales</taxon>
        <taxon>Burkholderiaceae</taxon>
        <taxon>Trinickia</taxon>
    </lineage>
</organism>
<dbReference type="Gene3D" id="2.40.37.20">
    <property type="entry name" value="D-serine dehydratase-like domain"/>
    <property type="match status" value="1"/>
</dbReference>
<reference evidence="4 5" key="1">
    <citation type="submission" date="2018-01" db="EMBL/GenBank/DDBJ databases">
        <title>Whole genome analyses suggest that Burkholderia sensu lato contains two further novel genera in the rhizoxinica-symbiotica group Mycetohabitans gen. nov., and Trinickia gen. nov.: implications for the evolution of diazotrophy and nodulation in the Burkholderiaceae.</title>
        <authorList>
            <person name="Estrada-de los Santos P."/>
            <person name="Palmer M."/>
            <person name="Chavez-Ramirez B."/>
            <person name="Beukes C."/>
            <person name="Steenkamp E.T."/>
            <person name="Hirsch A.M."/>
            <person name="Manyaka P."/>
            <person name="Maluk M."/>
            <person name="Lafos M."/>
            <person name="Crook M."/>
            <person name="Gross E."/>
            <person name="Simon M.F."/>
            <person name="Bueno dos Reis Junior F."/>
            <person name="Poole P.S."/>
            <person name="Venter S.N."/>
            <person name="James E.K."/>
        </authorList>
    </citation>
    <scope>NUCLEOTIDE SEQUENCE [LARGE SCALE GENOMIC DNA]</scope>
    <source>
        <strain evidence="4 5">GIMN1.004</strain>
    </source>
</reference>
<comment type="similarity">
    <text evidence="1">Belongs to the DSD1 family.</text>
</comment>
<protein>
    <submittedName>
        <fullName evidence="4">Alanine racemase</fullName>
    </submittedName>
</protein>
<gene>
    <name evidence="4" type="ORF">C0Z18_02950</name>
</gene>
<dbReference type="InterPro" id="IPR026956">
    <property type="entry name" value="D-ser_dehydrat-like_dom"/>
</dbReference>
<feature type="domain" description="D-serine dehydratase-like" evidence="3">
    <location>
        <begin position="278"/>
        <end position="367"/>
    </location>
</feature>
<dbReference type="GO" id="GO:0008721">
    <property type="term" value="F:D-serine ammonia-lyase activity"/>
    <property type="evidence" value="ECO:0007669"/>
    <property type="project" value="TreeGrafter"/>
</dbReference>
<dbReference type="Proteomes" id="UP000235616">
    <property type="component" value="Unassembled WGS sequence"/>
</dbReference>
<evidence type="ECO:0000313" key="5">
    <source>
        <dbReference type="Proteomes" id="UP000235616"/>
    </source>
</evidence>
<evidence type="ECO:0000256" key="1">
    <source>
        <dbReference type="ARBA" id="ARBA00005323"/>
    </source>
</evidence>
<dbReference type="InterPro" id="IPR029066">
    <property type="entry name" value="PLP-binding_barrel"/>
</dbReference>
<proteinExistence type="inferred from homology"/>
<evidence type="ECO:0000313" key="4">
    <source>
        <dbReference type="EMBL" id="PMS23326.1"/>
    </source>
</evidence>